<evidence type="ECO:0000313" key="10">
    <source>
        <dbReference type="EMBL" id="MBI4132388.1"/>
    </source>
</evidence>
<dbReference type="EMBL" id="JACQMJ010000008">
    <property type="protein sequence ID" value="MBI4132388.1"/>
    <property type="molecule type" value="Genomic_DNA"/>
</dbReference>
<keyword evidence="7 8" id="KW-0472">Membrane</keyword>
<feature type="transmembrane region" description="Helical" evidence="8">
    <location>
        <begin position="296"/>
        <end position="313"/>
    </location>
</feature>
<keyword evidence="2" id="KW-1003">Cell membrane</keyword>
<evidence type="ECO:0000256" key="2">
    <source>
        <dbReference type="ARBA" id="ARBA00022475"/>
    </source>
</evidence>
<keyword evidence="4" id="KW-0808">Transferase</keyword>
<accession>A0A933DTX8</accession>
<proteinExistence type="predicted"/>
<protein>
    <submittedName>
        <fullName evidence="10">Glycosyltransferase family 39 protein</fullName>
    </submittedName>
</protein>
<evidence type="ECO:0000256" key="7">
    <source>
        <dbReference type="ARBA" id="ARBA00023136"/>
    </source>
</evidence>
<evidence type="ECO:0000256" key="8">
    <source>
        <dbReference type="SAM" id="Phobius"/>
    </source>
</evidence>
<keyword evidence="5 8" id="KW-0812">Transmembrane</keyword>
<feature type="transmembrane region" description="Helical" evidence="8">
    <location>
        <begin position="319"/>
        <end position="340"/>
    </location>
</feature>
<feature type="transmembrane region" description="Helical" evidence="8">
    <location>
        <begin position="114"/>
        <end position="131"/>
    </location>
</feature>
<organism evidence="10 11">
    <name type="scientific">Candidatus Sungiibacteriota bacterium</name>
    <dbReference type="NCBI Taxonomy" id="2750080"/>
    <lineage>
        <taxon>Bacteria</taxon>
        <taxon>Candidatus Sungiibacteriota</taxon>
    </lineage>
</organism>
<keyword evidence="3" id="KW-0328">Glycosyltransferase</keyword>
<dbReference type="Pfam" id="PF13231">
    <property type="entry name" value="PMT_2"/>
    <property type="match status" value="1"/>
</dbReference>
<sequence length="466" mass="51490">MVLRHPLIPWLVLIALAAAFNLVLLGRLPLEDADEATYAMVAREMSENGDYIVPRIDGAPWVDKPPLYFWLAASSAKIFGENEFSLRLPSVLAGIAAVVLTALIVRQLTQDKESALFSGLVLISLPLFLLASRNMRLDVPVSTAILAAIYCFLKGRERPGWFAGVGTAIGIGVLLKSVVGLLALPLILIFSLIYRDWRWLKNHYFWIGAALGIAIALPWHLAMEAALDGFFAHYFGFQIGRAAVNILESQITAAYVLWVFFRHGQPWSSLLIAGAAGWLAARFAGWRRGNPEIARAVWFSLAAWLFFFGFFLLPKTKLITYFIPSYPFAAIFLGALYAAILQTKSRTVFRAVGRAAIIAALILSVREAFLDTRLYVTAASADEKSIGLTLAGESAGIPIYLYEFPPDQSIQYYSRRPVRHISAASGVALAPPFNLIIPTPLIAENKWLNAFPPLYRGKSLALYRIE</sequence>
<dbReference type="GO" id="GO:0005886">
    <property type="term" value="C:plasma membrane"/>
    <property type="evidence" value="ECO:0007669"/>
    <property type="project" value="UniProtKB-SubCell"/>
</dbReference>
<evidence type="ECO:0000256" key="1">
    <source>
        <dbReference type="ARBA" id="ARBA00004651"/>
    </source>
</evidence>
<evidence type="ECO:0000256" key="3">
    <source>
        <dbReference type="ARBA" id="ARBA00022676"/>
    </source>
</evidence>
<reference evidence="10" key="1">
    <citation type="submission" date="2020-07" db="EMBL/GenBank/DDBJ databases">
        <title>Huge and variable diversity of episymbiotic CPR bacteria and DPANN archaea in groundwater ecosystems.</title>
        <authorList>
            <person name="He C.Y."/>
            <person name="Keren R."/>
            <person name="Whittaker M."/>
            <person name="Farag I.F."/>
            <person name="Doudna J."/>
            <person name="Cate J.H.D."/>
            <person name="Banfield J.F."/>
        </authorList>
    </citation>
    <scope>NUCLEOTIDE SEQUENCE</scope>
    <source>
        <strain evidence="10">NC_groundwater_1226_Ag_S-0.1um_59_124</strain>
    </source>
</reference>
<dbReference type="GO" id="GO:0016763">
    <property type="term" value="F:pentosyltransferase activity"/>
    <property type="evidence" value="ECO:0007669"/>
    <property type="project" value="TreeGrafter"/>
</dbReference>
<evidence type="ECO:0000313" key="11">
    <source>
        <dbReference type="Proteomes" id="UP000704960"/>
    </source>
</evidence>
<name>A0A933DTX8_9BACT</name>
<evidence type="ECO:0000259" key="9">
    <source>
        <dbReference type="Pfam" id="PF13231"/>
    </source>
</evidence>
<feature type="transmembrane region" description="Helical" evidence="8">
    <location>
        <begin position="267"/>
        <end position="284"/>
    </location>
</feature>
<feature type="transmembrane region" description="Helical" evidence="8">
    <location>
        <begin position="204"/>
        <end position="222"/>
    </location>
</feature>
<comment type="caution">
    <text evidence="10">The sequence shown here is derived from an EMBL/GenBank/DDBJ whole genome shotgun (WGS) entry which is preliminary data.</text>
</comment>
<dbReference type="AlphaFoldDB" id="A0A933DTX8"/>
<feature type="transmembrane region" description="Helical" evidence="8">
    <location>
        <begin position="165"/>
        <end position="192"/>
    </location>
</feature>
<evidence type="ECO:0000256" key="6">
    <source>
        <dbReference type="ARBA" id="ARBA00022989"/>
    </source>
</evidence>
<gene>
    <name evidence="10" type="ORF">HY474_02015</name>
</gene>
<evidence type="ECO:0000256" key="4">
    <source>
        <dbReference type="ARBA" id="ARBA00022679"/>
    </source>
</evidence>
<dbReference type="PANTHER" id="PTHR33908:SF3">
    <property type="entry name" value="UNDECAPRENYL PHOSPHATE-ALPHA-4-AMINO-4-DEOXY-L-ARABINOSE ARABINOSYL TRANSFERASE"/>
    <property type="match status" value="1"/>
</dbReference>
<dbReference type="InterPro" id="IPR038731">
    <property type="entry name" value="RgtA/B/C-like"/>
</dbReference>
<dbReference type="Proteomes" id="UP000704960">
    <property type="component" value="Unassembled WGS sequence"/>
</dbReference>
<dbReference type="GO" id="GO:0010041">
    <property type="term" value="P:response to iron(III) ion"/>
    <property type="evidence" value="ECO:0007669"/>
    <property type="project" value="TreeGrafter"/>
</dbReference>
<dbReference type="PANTHER" id="PTHR33908">
    <property type="entry name" value="MANNOSYLTRANSFERASE YKCB-RELATED"/>
    <property type="match status" value="1"/>
</dbReference>
<feature type="transmembrane region" description="Helical" evidence="8">
    <location>
        <begin position="84"/>
        <end position="105"/>
    </location>
</feature>
<keyword evidence="6 8" id="KW-1133">Transmembrane helix</keyword>
<dbReference type="InterPro" id="IPR050297">
    <property type="entry name" value="LipidA_mod_glycosyltrf_83"/>
</dbReference>
<evidence type="ECO:0000256" key="5">
    <source>
        <dbReference type="ARBA" id="ARBA00022692"/>
    </source>
</evidence>
<feature type="domain" description="Glycosyltransferase RgtA/B/C/D-like" evidence="9">
    <location>
        <begin position="63"/>
        <end position="219"/>
    </location>
</feature>
<feature type="transmembrane region" description="Helical" evidence="8">
    <location>
        <begin position="242"/>
        <end position="261"/>
    </location>
</feature>
<comment type="subcellular location">
    <subcellularLocation>
        <location evidence="1">Cell membrane</location>
        <topology evidence="1">Multi-pass membrane protein</topology>
    </subcellularLocation>
</comment>
<dbReference type="GO" id="GO:0009103">
    <property type="term" value="P:lipopolysaccharide biosynthetic process"/>
    <property type="evidence" value="ECO:0007669"/>
    <property type="project" value="UniProtKB-ARBA"/>
</dbReference>
<feature type="transmembrane region" description="Helical" evidence="8">
    <location>
        <begin position="7"/>
        <end position="25"/>
    </location>
</feature>